<feature type="compositionally biased region" description="Basic residues" evidence="6">
    <location>
        <begin position="174"/>
        <end position="184"/>
    </location>
</feature>
<dbReference type="CDD" id="cd03230">
    <property type="entry name" value="ABC_DR_subfamily_A"/>
    <property type="match status" value="1"/>
</dbReference>
<evidence type="ECO:0000256" key="3">
    <source>
        <dbReference type="ARBA" id="ARBA00022741"/>
    </source>
</evidence>
<dbReference type="Gene3D" id="3.40.50.300">
    <property type="entry name" value="P-loop containing nucleotide triphosphate hydrolases"/>
    <property type="match status" value="1"/>
</dbReference>
<evidence type="ECO:0000256" key="5">
    <source>
        <dbReference type="ARBA" id="ARBA00023251"/>
    </source>
</evidence>
<keyword evidence="9" id="KW-1185">Reference proteome</keyword>
<evidence type="ECO:0000256" key="2">
    <source>
        <dbReference type="ARBA" id="ARBA00022448"/>
    </source>
</evidence>
<feature type="region of interest" description="Disordered" evidence="6">
    <location>
        <begin position="365"/>
        <end position="393"/>
    </location>
</feature>
<keyword evidence="4 8" id="KW-0067">ATP-binding</keyword>
<feature type="domain" description="ABC transporter" evidence="7">
    <location>
        <begin position="397"/>
        <end position="627"/>
    </location>
</feature>
<dbReference type="Pfam" id="PF00005">
    <property type="entry name" value="ABC_tran"/>
    <property type="match status" value="1"/>
</dbReference>
<dbReference type="InterPro" id="IPR050763">
    <property type="entry name" value="ABC_transporter_ATP-binding"/>
</dbReference>
<dbReference type="InterPro" id="IPR003439">
    <property type="entry name" value="ABC_transporter-like_ATP-bd"/>
</dbReference>
<evidence type="ECO:0000256" key="4">
    <source>
        <dbReference type="ARBA" id="ARBA00022840"/>
    </source>
</evidence>
<name>A0ABU8LAJ6_9MICO</name>
<protein>
    <submittedName>
        <fullName evidence="8">ATP-binding cassette domain-containing protein</fullName>
    </submittedName>
</protein>
<keyword evidence="3" id="KW-0547">Nucleotide-binding</keyword>
<dbReference type="SUPFAM" id="SSF52540">
    <property type="entry name" value="P-loop containing nucleoside triphosphate hydrolases"/>
    <property type="match status" value="1"/>
</dbReference>
<organism evidence="8 9">
    <name type="scientific">Microbacterium bandirmense</name>
    <dbReference type="NCBI Taxonomy" id="3122050"/>
    <lineage>
        <taxon>Bacteria</taxon>
        <taxon>Bacillati</taxon>
        <taxon>Actinomycetota</taxon>
        <taxon>Actinomycetes</taxon>
        <taxon>Micrococcales</taxon>
        <taxon>Microbacteriaceae</taxon>
        <taxon>Microbacterium</taxon>
    </lineage>
</organism>
<dbReference type="RefSeq" id="WP_337332017.1">
    <property type="nucleotide sequence ID" value="NZ_JBBDGM010000006.1"/>
</dbReference>
<feature type="region of interest" description="Disordered" evidence="6">
    <location>
        <begin position="312"/>
        <end position="335"/>
    </location>
</feature>
<dbReference type="PANTHER" id="PTHR42711:SF19">
    <property type="entry name" value="DOXORUBICIN RESISTANCE ATP-BINDING PROTEIN DRRA"/>
    <property type="match status" value="1"/>
</dbReference>
<dbReference type="PROSITE" id="PS50893">
    <property type="entry name" value="ABC_TRANSPORTER_2"/>
    <property type="match status" value="1"/>
</dbReference>
<reference evidence="8 9" key="1">
    <citation type="submission" date="2024-02" db="EMBL/GenBank/DDBJ databases">
        <authorList>
            <person name="Saticioglu I.B."/>
        </authorList>
    </citation>
    <scope>NUCLEOTIDE SEQUENCE [LARGE SCALE GENOMIC DNA]</scope>
    <source>
        <strain evidence="8 9">Mu-80</strain>
    </source>
</reference>
<dbReference type="SMART" id="SM00382">
    <property type="entry name" value="AAA"/>
    <property type="match status" value="1"/>
</dbReference>
<evidence type="ECO:0000259" key="7">
    <source>
        <dbReference type="PROSITE" id="PS50893"/>
    </source>
</evidence>
<dbReference type="InterPro" id="IPR027417">
    <property type="entry name" value="P-loop_NTPase"/>
</dbReference>
<evidence type="ECO:0000313" key="9">
    <source>
        <dbReference type="Proteomes" id="UP001371224"/>
    </source>
</evidence>
<evidence type="ECO:0000256" key="6">
    <source>
        <dbReference type="SAM" id="MobiDB-lite"/>
    </source>
</evidence>
<proteinExistence type="predicted"/>
<dbReference type="GO" id="GO:0005524">
    <property type="term" value="F:ATP binding"/>
    <property type="evidence" value="ECO:0007669"/>
    <property type="project" value="UniProtKB-KW"/>
</dbReference>
<dbReference type="EMBL" id="JBBDGM010000006">
    <property type="protein sequence ID" value="MEJ1088349.1"/>
    <property type="molecule type" value="Genomic_DNA"/>
</dbReference>
<evidence type="ECO:0000313" key="8">
    <source>
        <dbReference type="EMBL" id="MEJ1088349.1"/>
    </source>
</evidence>
<keyword evidence="2" id="KW-0813">Transport</keyword>
<feature type="compositionally biased region" description="Low complexity" evidence="6">
    <location>
        <begin position="185"/>
        <end position="203"/>
    </location>
</feature>
<dbReference type="InterPro" id="IPR003593">
    <property type="entry name" value="AAA+_ATPase"/>
</dbReference>
<sequence>MTASPESEDARIETVQTEIADADTRPASEAGAVQVSPTEQAPAKKTSASKTPAKQTAGDQPATKEPAVKKPAVTKTAAKKSPAKKPVADSDPKATAAAKQAAASNAAAKTTAAKTAAATAAKRTAAVKKAATTTAAAKSAAKEAAAKDAAAKTAAAKSTAAKTADAKSTATKTTAKKSPAKKASTRTTTTKKAPAARAAAAAAPVIDTLPAPVQSSPAETSPAEKAPVRGTPAKKAAAKTAPAGTAAAAKAPARTTGGRAATPARKASVKKAPAKTVAVAAVPAASEVATPILTADVVIDLEAAPSARRLVAASHSAPEAAEARQPRETAPTGTAAQADPLVAQADPLVAQTDPLVAQTDTVAPQGDTLADQPTPAFDPESAPSASDTAPTGITDAIRIRGLVKRFGDTTAVDGIDLTVPAGSFYGLVGPNGAGKTTTLSIISGLLRPDVGSVHISGIDQRTRPLDAKRVMGVLPDRLRTFDRLTGRQLLFYYGQLRGLKRAVIESRTADLARAFDLTDALSRVVSDYSAGMTKKLMLAGALIHSPRVLVLDEPFEAVDPVSSGVILDILRAYVSHGGTVILSSHGMDLVERVCSRVAVIVGGEVLAEGTVDEVRAGRSLSQRFVELSGSGGEVEGLEWLHTFSD</sequence>
<feature type="compositionally biased region" description="Low complexity" evidence="6">
    <location>
        <begin position="40"/>
        <end position="57"/>
    </location>
</feature>
<dbReference type="PANTHER" id="PTHR42711">
    <property type="entry name" value="ABC TRANSPORTER ATP-BINDING PROTEIN"/>
    <property type="match status" value="1"/>
</dbReference>
<feature type="region of interest" description="Disordered" evidence="6">
    <location>
        <begin position="1"/>
        <end position="274"/>
    </location>
</feature>
<feature type="compositionally biased region" description="Low complexity" evidence="6">
    <location>
        <begin position="93"/>
        <end position="139"/>
    </location>
</feature>
<feature type="compositionally biased region" description="Basic and acidic residues" evidence="6">
    <location>
        <begin position="140"/>
        <end position="150"/>
    </location>
</feature>
<dbReference type="Proteomes" id="UP001371224">
    <property type="component" value="Unassembled WGS sequence"/>
</dbReference>
<keyword evidence="5" id="KW-0046">Antibiotic resistance</keyword>
<feature type="compositionally biased region" description="Low complexity" evidence="6">
    <location>
        <begin position="229"/>
        <end position="266"/>
    </location>
</feature>
<evidence type="ECO:0000256" key="1">
    <source>
        <dbReference type="ARBA" id="ARBA00004202"/>
    </source>
</evidence>
<accession>A0ABU8LAJ6</accession>
<comment type="subcellular location">
    <subcellularLocation>
        <location evidence="1">Cell membrane</location>
        <topology evidence="1">Peripheral membrane protein</topology>
    </subcellularLocation>
</comment>
<gene>
    <name evidence="8" type="ORF">WDU99_08475</name>
</gene>
<comment type="caution">
    <text evidence="8">The sequence shown here is derived from an EMBL/GenBank/DDBJ whole genome shotgun (WGS) entry which is preliminary data.</text>
</comment>
<feature type="compositionally biased region" description="Low complexity" evidence="6">
    <location>
        <begin position="151"/>
        <end position="173"/>
    </location>
</feature>